<dbReference type="InParanoid" id="U2FIT9"/>
<feature type="region of interest" description="Disordered" evidence="1">
    <location>
        <begin position="1"/>
        <end position="23"/>
    </location>
</feature>
<keyword evidence="3" id="KW-1185">Reference proteome</keyword>
<protein>
    <submittedName>
        <fullName evidence="2">Smallacid-soluble spore protein</fullName>
    </submittedName>
</protein>
<dbReference type="GO" id="GO:0003690">
    <property type="term" value="F:double-stranded DNA binding"/>
    <property type="evidence" value="ECO:0007669"/>
    <property type="project" value="InterPro"/>
</dbReference>
<evidence type="ECO:0000256" key="1">
    <source>
        <dbReference type="SAM" id="MobiDB-lite"/>
    </source>
</evidence>
<reference evidence="2 3" key="2">
    <citation type="journal article" date="2013" name="PLoS ONE">
        <title>INDIGO - INtegrated Data Warehouse of MIcrobial GenOmes with Examples from the Red Sea Extremophiles.</title>
        <authorList>
            <person name="Alam I."/>
            <person name="Antunes A."/>
            <person name="Kamau A.A."/>
            <person name="Ba Alawi W."/>
            <person name="Kalkatawi M."/>
            <person name="Stingl U."/>
            <person name="Bajic V.B."/>
        </authorList>
    </citation>
    <scope>NUCLEOTIDE SEQUENCE [LARGE SCALE GENOMIC DNA]</scope>
    <source>
        <strain evidence="2 3">SSD-17B</strain>
    </source>
</reference>
<dbReference type="AlphaFoldDB" id="U2FIT9"/>
<organism evidence="2 3">
    <name type="scientific">Haloplasma contractile SSD-17B</name>
    <dbReference type="NCBI Taxonomy" id="1033810"/>
    <lineage>
        <taxon>Bacteria</taxon>
        <taxon>Bacillati</taxon>
        <taxon>Mycoplasmatota</taxon>
        <taxon>Mollicutes</taxon>
        <taxon>Haloplasmatales</taxon>
        <taxon>Haloplasmataceae</taxon>
        <taxon>Haloplasma</taxon>
    </lineage>
</organism>
<dbReference type="EMBL" id="AFNU02000014">
    <property type="protein sequence ID" value="ERJ11169.1"/>
    <property type="molecule type" value="Genomic_DNA"/>
</dbReference>
<dbReference type="GO" id="GO:0006265">
    <property type="term" value="P:DNA topological change"/>
    <property type="evidence" value="ECO:0007669"/>
    <property type="project" value="InterPro"/>
</dbReference>
<dbReference type="Proteomes" id="UP000005707">
    <property type="component" value="Unassembled WGS sequence"/>
</dbReference>
<accession>U2FIT9</accession>
<dbReference type="Pfam" id="PF00269">
    <property type="entry name" value="SASP"/>
    <property type="match status" value="1"/>
</dbReference>
<comment type="caution">
    <text evidence="2">The sequence shown here is derived from an EMBL/GenBank/DDBJ whole genome shotgun (WGS) entry which is preliminary data.</text>
</comment>
<evidence type="ECO:0000313" key="2">
    <source>
        <dbReference type="EMBL" id="ERJ11169.1"/>
    </source>
</evidence>
<reference evidence="2 3" key="1">
    <citation type="journal article" date="2011" name="J. Bacteriol.">
        <title>Genome sequence of Haloplasma contractile, an unusual contractile bacterium from a deep-sea anoxic brine lake.</title>
        <authorList>
            <person name="Antunes A."/>
            <person name="Alam I."/>
            <person name="El Dorry H."/>
            <person name="Siam R."/>
            <person name="Robertson A."/>
            <person name="Bajic V.B."/>
            <person name="Stingl U."/>
        </authorList>
    </citation>
    <scope>NUCLEOTIDE SEQUENCE [LARGE SCALE GENOMIC DNA]</scope>
    <source>
        <strain evidence="2 3">SSD-17B</strain>
    </source>
</reference>
<dbReference type="InterPro" id="IPR038300">
    <property type="entry name" value="SASP_sf_alpha/beta"/>
</dbReference>
<gene>
    <name evidence="2" type="ORF">HLPCO_002738</name>
</gene>
<dbReference type="Gene3D" id="6.10.10.80">
    <property type="entry name" value="Small, acid-soluble spore protein, alpha/beta type-like"/>
    <property type="match status" value="1"/>
</dbReference>
<name>U2FIT9_9MOLU</name>
<proteinExistence type="predicted"/>
<dbReference type="InterPro" id="IPR001448">
    <property type="entry name" value="SASP_alpha/beta-type"/>
</dbReference>
<dbReference type="STRING" id="1033810.HLPCO_002738"/>
<sequence>MMDQNKYNEQMKKVKEINERRQKLTREMDQMKHEISEELIIKKNNMYNQNRKAITYAGNVGGTMTKRLVQMGQEIALRNDNSHSR</sequence>
<evidence type="ECO:0000313" key="3">
    <source>
        <dbReference type="Proteomes" id="UP000005707"/>
    </source>
</evidence>
<feature type="compositionally biased region" description="Basic and acidic residues" evidence="1">
    <location>
        <begin position="9"/>
        <end position="23"/>
    </location>
</feature>